<reference evidence="4" key="1">
    <citation type="journal article" date="2014" name="Genome Announc.">
        <title>Draft genome sequence of Weissella oryzae SG25T, isolated from fermented rice grains.</title>
        <authorList>
            <person name="Tanizawa Y."/>
            <person name="Fujisawa T."/>
            <person name="Mochizuki T."/>
            <person name="Kaminuma E."/>
            <person name="Suzuki Y."/>
            <person name="Nakamura Y."/>
            <person name="Tohno M."/>
        </authorList>
    </citation>
    <scope>NUCLEOTIDE SEQUENCE [LARGE SCALE GENOMIC DNA]</scope>
    <source>
        <strain evidence="4">DSM 25784 / JCM 18191 / LMG 30913 / SG25</strain>
    </source>
</reference>
<evidence type="ECO:0000313" key="3">
    <source>
        <dbReference type="EMBL" id="GAK30861.1"/>
    </source>
</evidence>
<sequence>MFKQEKSAQEKVTHFRAWKSEKAWLYSASVFTAALGGGIASQILPPSQIGAYAATVTASNSTDSASAAANSPAATALSSSVSAVTAPATSTLSSAASQASAAGITVSSSVGSAVTISLAQGSAYAASVASSIAAMLASETAMLSSLASSAYAAQSNYAAVSSAIDSANSAALSAASQASAAQSNAMSSLAASLGSINSATITVVSAAVTPSYVTLSLGATADQIASAATANASIYSSAVASANSVATSQASSIAATVQSLAPSSVAGFTLLNSPAMIGTGTATSGFVSNPTEIDSTAAVITAGSGAIMTASYANSVASGTQVTVTSNGSAYPANWGSANSLATPAAYVATGIKAGTVVQKNYANIGTLDGKTINAQISFTVDKIQGSSNASMVISDNITTFITANGFNGHFTVTYTYADGTALSLADINKLAMLVGSLSDLNQYSSNGGYEYTTTNTAKDAIVSSNKTYPTNVSPVAVTGTNLGLPTGVNTIFESTKWTTAANDNNYNNYAYLYGTSFTGFNTTAPTFYFGDVTNTQTIPTSMQQNHLMFMLETSPFSTTETEETVITPVAAAVYTAPSTPATNSATIVTIPVIITASAPNLDAPASANGSINTPFDLTQGGMVTGNDNGTTVNYNSASSPVSVTITAPNGTTVTIPAGATSFTPTMSGNYTIQYNYTSGNGSAQSTTNLNVTVPIAATGTSVIAGANSSANLTNTVTPTTGATITNVSVGNIAFNAGTGANGTNGIVVASGINPNTVTTNPNGQVVFPGQSTAGVYTFPVTYTDSTGASVTVQDTVNVAPDTYVITTQVNAAATAEYTYDVIGTTVNSIVVNSVQQYSDNGSGTGITGTYGSTPVSLPINNVTISLADQSATLLGQSIPGAYVVNLTYTVTNALGIQYPVTVTDYFIVQRGNTAITNVGNSVSMNNELSAMPSTDLQAGGLTSTVTPTITSIIGPDGSSIPTSAATVNSNGAVTLSGQTTPGAYTINISSGTTQTYLTVLPITVAANTVDTVYVLNGQSVVQTTNTPATIQSIVPIEDVSTATIGTVTSSNGGTLPASATTINADGSITLAGQATPGVYLIPVTYTDTTGNQTTIYNAVSVSNGAQVTVPSNTSTVLVNTLTPTVSTTTNPDGSVTMNTATIATATVGTILYAPDVSVAATSNNPTAKGAQVTVGTDGTVNFVGNPTPGVYTIPVTYTDSVGNSFQVQDVITVTPPITVASSAGVVTNTDTEVTVNNTINAGTPAVAVTVTSATNQDGDAVPLSDVSVNKTGAVTLTGQPNAGIYTIDVSYTDAGGNTANATDVIAVSTGTSTVIGADDTAQLTNTLSVIPGNTISTVTVGTITSGDGSPVPGTAQVTANPDGTVTVTGLNTPGTYTIPITYLDNAGNTTKVVDTVTVVNDEVTGTTATITTTAGTATSVNNPITPGVVLTSTSVTGTNLAGNPIPASAISVDNNGNVTLAPQTTPGDYTINVNYTDSNGNVIPVTDIISVSDGTTTTTIVNVPIVTNNPVYAAVGAGLNQPTVTDIQGPIGSTLQAGDITFNLTNPTQVMVPAQTVPGTYTIDLVYTDTNGNVIPVTDVINVAAGIGTLGSATMTTVTTETTTIQNNLMPIGIIPSDVTINSISGPNGLLSPSDATADAAGKVVLNEQTTPGIYLVNVTYTDSSGNAVTVVDQYLVNEGTTTTGTTSKPTELENIPTLIPGVAITGASVGMVTDANGNTYPSSLVTTALDGTNPNQYTLPVTLDTTQLAVGIYSVPVTYTDSMGETYTVIDVFNISAGQTVATTTDETLTTLQNQLTPITGNNVVIAKVTDITTPAGSTLQAGDITVDTVGNVHVPTLTTPGTYVIDVAYTDNAGNVFIVPDTINVSGGASTQVKIDQANPSAASASLTNTVTPTDDQSVTDTTIGTITALDQLGNVVDLTNVTVTADTEGNVNVSGLTTLGTYDVPVSYLAADGTVITTVFDHIVVTALPVTPPPVSAPETTSSASAKTDESSTSTPVATPAKAATAPSPAAVTNAQGVVQPLD</sequence>
<feature type="region of interest" description="Disordered" evidence="1">
    <location>
        <begin position="1974"/>
        <end position="2027"/>
    </location>
</feature>
<dbReference type="RefSeq" id="WP_027698925.1">
    <property type="nucleotide sequence ID" value="NZ_DF820488.1"/>
</dbReference>
<organism evidence="3 4">
    <name type="scientific">Weissella oryzae (strain DSM 25784 / JCM 18191 / LMG 30913 / SG25)</name>
    <dbReference type="NCBI Taxonomy" id="1329250"/>
    <lineage>
        <taxon>Bacteria</taxon>
        <taxon>Bacillati</taxon>
        <taxon>Bacillota</taxon>
        <taxon>Bacilli</taxon>
        <taxon>Lactobacillales</taxon>
        <taxon>Lactobacillaceae</taxon>
        <taxon>Weissella</taxon>
    </lineage>
</organism>
<feature type="compositionally biased region" description="Low complexity" evidence="1">
    <location>
        <begin position="1981"/>
        <end position="2017"/>
    </location>
</feature>
<keyword evidence="2" id="KW-0472">Membrane</keyword>
<accession>A0A069D0M1</accession>
<feature type="transmembrane region" description="Helical" evidence="2">
    <location>
        <begin position="23"/>
        <end position="44"/>
    </location>
</feature>
<keyword evidence="2" id="KW-0812">Transmembrane</keyword>
<proteinExistence type="predicted"/>
<dbReference type="Proteomes" id="UP000030643">
    <property type="component" value="Unassembled WGS sequence"/>
</dbReference>
<keyword evidence="2" id="KW-1133">Transmembrane helix</keyword>
<name>A0A069D0M1_WEIOS</name>
<evidence type="ECO:0000256" key="2">
    <source>
        <dbReference type="SAM" id="Phobius"/>
    </source>
</evidence>
<gene>
    <name evidence="3" type="ORF">WOSG25_051340</name>
</gene>
<dbReference type="EMBL" id="DF820488">
    <property type="protein sequence ID" value="GAK30861.1"/>
    <property type="molecule type" value="Genomic_DNA"/>
</dbReference>
<dbReference type="OrthoDB" id="2253415at2"/>
<dbReference type="STRING" id="1329250.WOSG25_051340"/>
<evidence type="ECO:0000256" key="1">
    <source>
        <dbReference type="SAM" id="MobiDB-lite"/>
    </source>
</evidence>
<keyword evidence="4" id="KW-1185">Reference proteome</keyword>
<protein>
    <submittedName>
        <fullName evidence="3">Large repetitive protein</fullName>
    </submittedName>
</protein>
<evidence type="ECO:0000313" key="4">
    <source>
        <dbReference type="Proteomes" id="UP000030643"/>
    </source>
</evidence>